<evidence type="ECO:0000259" key="8">
    <source>
        <dbReference type="Pfam" id="PF00127"/>
    </source>
</evidence>
<evidence type="ECO:0000256" key="2">
    <source>
        <dbReference type="ARBA" id="ARBA00004418"/>
    </source>
</evidence>
<dbReference type="GO" id="GO:0042597">
    <property type="term" value="C:periplasmic space"/>
    <property type="evidence" value="ECO:0007669"/>
    <property type="project" value="UniProtKB-SubCell"/>
</dbReference>
<dbReference type="PRINTS" id="PR00155">
    <property type="entry name" value="AMICYANIN"/>
</dbReference>
<evidence type="ECO:0000256" key="5">
    <source>
        <dbReference type="ARBA" id="ARBA00022764"/>
    </source>
</evidence>
<comment type="subcellular location">
    <subcellularLocation>
        <location evidence="2">Periplasm</location>
    </subcellularLocation>
</comment>
<sequence length="113" mass="12757">MKYLFIILFGLFIANVSFAEDTTVEMLNKLDKRTMVFNQEIVRIDPGDTVFWKATDPGHNVQFISKNGVPTGVEKFKSKVGKDTEFTFTVPGIYAYWCVPHKTLGMIGFVIVG</sequence>
<evidence type="ECO:0000256" key="6">
    <source>
        <dbReference type="ARBA" id="ARBA00022982"/>
    </source>
</evidence>
<keyword evidence="4" id="KW-0479">Metal-binding</keyword>
<evidence type="ECO:0000256" key="7">
    <source>
        <dbReference type="ARBA" id="ARBA00023008"/>
    </source>
</evidence>
<comment type="cofactor">
    <cofactor evidence="1">
        <name>Cu cation</name>
        <dbReference type="ChEBI" id="CHEBI:23378"/>
    </cofactor>
</comment>
<evidence type="ECO:0000313" key="9">
    <source>
        <dbReference type="EMBL" id="SVD91213.1"/>
    </source>
</evidence>
<feature type="domain" description="Blue (type 1) copper" evidence="8">
    <location>
        <begin position="25"/>
        <end position="112"/>
    </location>
</feature>
<organism evidence="9">
    <name type="scientific">marine metagenome</name>
    <dbReference type="NCBI Taxonomy" id="408172"/>
    <lineage>
        <taxon>unclassified sequences</taxon>
        <taxon>metagenomes</taxon>
        <taxon>ecological metagenomes</taxon>
    </lineage>
</organism>
<dbReference type="InterPro" id="IPR028871">
    <property type="entry name" value="BlueCu_1_BS"/>
</dbReference>
<feature type="non-terminal residue" evidence="9">
    <location>
        <position position="113"/>
    </location>
</feature>
<keyword evidence="7" id="KW-0186">Copper</keyword>
<proteinExistence type="predicted"/>
<dbReference type="SUPFAM" id="SSF49503">
    <property type="entry name" value="Cupredoxins"/>
    <property type="match status" value="1"/>
</dbReference>
<reference evidence="9" key="1">
    <citation type="submission" date="2018-05" db="EMBL/GenBank/DDBJ databases">
        <authorList>
            <person name="Lanie J.A."/>
            <person name="Ng W.-L."/>
            <person name="Kazmierczak K.M."/>
            <person name="Andrzejewski T.M."/>
            <person name="Davidsen T.M."/>
            <person name="Wayne K.J."/>
            <person name="Tettelin H."/>
            <person name="Glass J.I."/>
            <person name="Rusch D."/>
            <person name="Podicherti R."/>
            <person name="Tsui H.-C.T."/>
            <person name="Winkler M.E."/>
        </authorList>
    </citation>
    <scope>NUCLEOTIDE SEQUENCE</scope>
</reference>
<dbReference type="AlphaFoldDB" id="A0A382Z6Y3"/>
<dbReference type="Gene3D" id="2.60.40.420">
    <property type="entry name" value="Cupredoxins - blue copper proteins"/>
    <property type="match status" value="1"/>
</dbReference>
<dbReference type="InterPro" id="IPR002386">
    <property type="entry name" value="Amicyanin/Pseudoazurin"/>
</dbReference>
<dbReference type="InterPro" id="IPR008972">
    <property type="entry name" value="Cupredoxin"/>
</dbReference>
<keyword evidence="6" id="KW-0249">Electron transport</keyword>
<keyword evidence="5" id="KW-0574">Periplasm</keyword>
<dbReference type="GO" id="GO:0009055">
    <property type="term" value="F:electron transfer activity"/>
    <property type="evidence" value="ECO:0007669"/>
    <property type="project" value="InterPro"/>
</dbReference>
<evidence type="ECO:0000256" key="1">
    <source>
        <dbReference type="ARBA" id="ARBA00001935"/>
    </source>
</evidence>
<protein>
    <recommendedName>
        <fullName evidence="8">Blue (type 1) copper domain-containing protein</fullName>
    </recommendedName>
</protein>
<evidence type="ECO:0000256" key="4">
    <source>
        <dbReference type="ARBA" id="ARBA00022723"/>
    </source>
</evidence>
<dbReference type="PROSITE" id="PS00196">
    <property type="entry name" value="COPPER_BLUE"/>
    <property type="match status" value="1"/>
</dbReference>
<gene>
    <name evidence="9" type="ORF">METZ01_LOCUS444067</name>
</gene>
<keyword evidence="3" id="KW-0813">Transport</keyword>
<dbReference type="GO" id="GO:0005507">
    <property type="term" value="F:copper ion binding"/>
    <property type="evidence" value="ECO:0007669"/>
    <property type="project" value="InterPro"/>
</dbReference>
<name>A0A382Z6Y3_9ZZZZ</name>
<dbReference type="EMBL" id="UINC01181495">
    <property type="protein sequence ID" value="SVD91213.1"/>
    <property type="molecule type" value="Genomic_DNA"/>
</dbReference>
<accession>A0A382Z6Y3</accession>
<dbReference type="Pfam" id="PF00127">
    <property type="entry name" value="Copper-bind"/>
    <property type="match status" value="1"/>
</dbReference>
<dbReference type="InterPro" id="IPR000923">
    <property type="entry name" value="BlueCu_1"/>
</dbReference>
<evidence type="ECO:0000256" key="3">
    <source>
        <dbReference type="ARBA" id="ARBA00022448"/>
    </source>
</evidence>